<protein>
    <submittedName>
        <fullName evidence="1">DUF177 domain-containing protein</fullName>
    </submittedName>
</protein>
<dbReference type="OrthoDB" id="9790372at2"/>
<gene>
    <name evidence="1" type="ORF">EJP82_09575</name>
</gene>
<dbReference type="PANTHER" id="PTHR34374">
    <property type="entry name" value="LARGE RIBOSOMAL RNA SUBUNIT ACCUMULATION PROTEIN YCED HOMOLOG 1, CHLOROPLASTIC"/>
    <property type="match status" value="1"/>
</dbReference>
<accession>A0A3S1DTG1</accession>
<reference evidence="1 2" key="1">
    <citation type="submission" date="2018-12" db="EMBL/GenBank/DDBJ databases">
        <authorList>
            <person name="Sun L."/>
            <person name="Chen Z."/>
        </authorList>
    </citation>
    <scope>NUCLEOTIDE SEQUENCE [LARGE SCALE GENOMIC DNA]</scope>
    <source>
        <strain evidence="1 2">DSM 15890</strain>
    </source>
</reference>
<keyword evidence="2" id="KW-1185">Reference proteome</keyword>
<organism evidence="1 2">
    <name type="scientific">Paenibacillus anaericanus</name>
    <dbReference type="NCBI Taxonomy" id="170367"/>
    <lineage>
        <taxon>Bacteria</taxon>
        <taxon>Bacillati</taxon>
        <taxon>Bacillota</taxon>
        <taxon>Bacilli</taxon>
        <taxon>Bacillales</taxon>
        <taxon>Paenibacillaceae</taxon>
        <taxon>Paenibacillus</taxon>
    </lineage>
</organism>
<dbReference type="AlphaFoldDB" id="A0A3S1DTG1"/>
<comment type="caution">
    <text evidence="1">The sequence shown here is derived from an EMBL/GenBank/DDBJ whole genome shotgun (WGS) entry which is preliminary data.</text>
</comment>
<dbReference type="Proteomes" id="UP000279446">
    <property type="component" value="Unassembled WGS sequence"/>
</dbReference>
<proteinExistence type="predicted"/>
<name>A0A3S1DTG1_9BACL</name>
<dbReference type="EMBL" id="RZNY01000006">
    <property type="protein sequence ID" value="RUT46943.1"/>
    <property type="molecule type" value="Genomic_DNA"/>
</dbReference>
<evidence type="ECO:0000313" key="2">
    <source>
        <dbReference type="Proteomes" id="UP000279446"/>
    </source>
</evidence>
<sequence length="171" mass="19057">MNFNFRQVATSEGPVELHQALDVSSLVEERKDIIGMGPLQADLQAKSAEGGIVDVSGTLSVELDMSCSRCLKPLKREVDIEFEESFKHSDTPVTKLQDEEEELRYVTEDSVDLTPYIEESFVLNLPFVAVCSDSCKGLCANCGVDLNERECDCNKDRIDPRLAALSDFFKK</sequence>
<evidence type="ECO:0000313" key="1">
    <source>
        <dbReference type="EMBL" id="RUT46943.1"/>
    </source>
</evidence>
<dbReference type="InterPro" id="IPR003772">
    <property type="entry name" value="YceD"/>
</dbReference>
<dbReference type="PANTHER" id="PTHR34374:SF1">
    <property type="entry name" value="LARGE RIBOSOMAL RNA SUBUNIT ACCUMULATION PROTEIN YCED HOMOLOG 1, CHLOROPLASTIC"/>
    <property type="match status" value="1"/>
</dbReference>
<dbReference type="RefSeq" id="WP_127191827.1">
    <property type="nucleotide sequence ID" value="NZ_JAUSSS010000015.1"/>
</dbReference>
<dbReference type="Pfam" id="PF02620">
    <property type="entry name" value="YceD"/>
    <property type="match status" value="1"/>
</dbReference>